<organism evidence="3">
    <name type="scientific">Oryza sativa subsp. japonica</name>
    <name type="common">Rice</name>
    <dbReference type="NCBI Taxonomy" id="39947"/>
    <lineage>
        <taxon>Eukaryota</taxon>
        <taxon>Viridiplantae</taxon>
        <taxon>Streptophyta</taxon>
        <taxon>Embryophyta</taxon>
        <taxon>Tracheophyta</taxon>
        <taxon>Spermatophyta</taxon>
        <taxon>Magnoliopsida</taxon>
        <taxon>Liliopsida</taxon>
        <taxon>Poales</taxon>
        <taxon>Poaceae</taxon>
        <taxon>BOP clade</taxon>
        <taxon>Oryzoideae</taxon>
        <taxon>Oryzeae</taxon>
        <taxon>Oryzinae</taxon>
        <taxon>Oryza</taxon>
        <taxon>Oryza sativa</taxon>
    </lineage>
</organism>
<dbReference type="Proteomes" id="UP000000763">
    <property type="component" value="Chromosome 1"/>
</dbReference>
<evidence type="ECO:0000313" key="2">
    <source>
        <dbReference type="EMBL" id="BAD45280.1"/>
    </source>
</evidence>
<proteinExistence type="predicted"/>
<gene>
    <name evidence="3" type="ORF">B1011A07.54</name>
    <name evidence="2" type="ORF">B1012D10.5</name>
</gene>
<evidence type="ECO:0000256" key="1">
    <source>
        <dbReference type="SAM" id="MobiDB-lite"/>
    </source>
</evidence>
<sequence>MTHLAVEKGHSEVVENEDFRLELNVGDGGHNKLQQHRRPPLFHDATLVDRGEASPRGGLGGSCREENHVPIPHGLHLLDHQVRIMSRSPTGSTS</sequence>
<reference evidence="3" key="1">
    <citation type="journal article" date="2002" name="Nature">
        <title>The genome sequence and structure of rice chromosome 1.</title>
        <authorList>
            <person name="Sasaki T."/>
            <person name="Matsumoto T."/>
            <person name="Yamamoto K."/>
            <person name="Sakata K."/>
            <person name="Baba T."/>
            <person name="Katayose Y."/>
            <person name="Wu J."/>
            <person name="Niimura Y."/>
            <person name="Cheng Z."/>
            <person name="Nagamura Y."/>
            <person name="Antonio B.A."/>
            <person name="Kanamori H."/>
            <person name="Hosokawa S."/>
            <person name="Masukawa M."/>
            <person name="Arikawa K."/>
            <person name="Chiden Y."/>
            <person name="Hayashi M."/>
            <person name="Okamoto M."/>
            <person name="Ando T."/>
            <person name="Aoki H."/>
            <person name="Arita K."/>
            <person name="Hamada M."/>
            <person name="Harada C."/>
            <person name="Hijishita S."/>
            <person name="Honda M."/>
            <person name="Ichikawa Y."/>
            <person name="Idonuma A."/>
            <person name="Iijima M."/>
            <person name="Ikeda M."/>
            <person name="Ikeno M."/>
            <person name="Itoh S."/>
            <person name="Itoh T."/>
            <person name="Itoh Y."/>
            <person name="Itoh Y."/>
            <person name="Iwabuchi A."/>
            <person name="Kamiya K."/>
            <person name="Karasawa W."/>
            <person name="Katagiri S."/>
            <person name="Kikuta A."/>
            <person name="Kobayashi N."/>
            <person name="Kono I."/>
            <person name="Machita K."/>
            <person name="Maehara T."/>
            <person name="Mizuno H."/>
            <person name="Mizubayashi T."/>
            <person name="Mukai Y."/>
            <person name="Nagasaki H."/>
            <person name="Nakashima M."/>
            <person name="Nakama Y."/>
            <person name="Nakamichi Y."/>
            <person name="Nakamura M."/>
            <person name="Namiki N."/>
            <person name="Negishi M."/>
            <person name="Ohta I."/>
            <person name="Ono N."/>
            <person name="Saji S."/>
            <person name="Sakai K."/>
            <person name="Shibata M."/>
            <person name="Shimokawa T."/>
            <person name="Shomura A."/>
            <person name="Song J."/>
            <person name="Takazaki Y."/>
            <person name="Terasawa K."/>
            <person name="Tsuji K."/>
            <person name="Waki K."/>
            <person name="Yamagata H."/>
            <person name="Yamane H."/>
            <person name="Yoshiki S."/>
            <person name="Yoshihara R."/>
            <person name="Yukawa K."/>
            <person name="Zhong H."/>
            <person name="Iwama H."/>
            <person name="Endo T."/>
            <person name="Ito H."/>
            <person name="Hahn J.H."/>
            <person name="Kim H.I."/>
            <person name="Eun M.Y."/>
            <person name="Yano M."/>
            <person name="Jiang J."/>
            <person name="Gojobori T."/>
        </authorList>
    </citation>
    <scope>NUCLEOTIDE SEQUENCE</scope>
</reference>
<reference evidence="4" key="2">
    <citation type="journal article" date="2005" name="Nature">
        <title>The map-based sequence of the rice genome.</title>
        <authorList>
            <consortium name="International rice genome sequencing project (IRGSP)"/>
            <person name="Matsumoto T."/>
            <person name="Wu J."/>
            <person name="Kanamori H."/>
            <person name="Katayose Y."/>
            <person name="Fujisawa M."/>
            <person name="Namiki N."/>
            <person name="Mizuno H."/>
            <person name="Yamamoto K."/>
            <person name="Antonio B.A."/>
            <person name="Baba T."/>
            <person name="Sakata K."/>
            <person name="Nagamura Y."/>
            <person name="Aoki H."/>
            <person name="Arikawa K."/>
            <person name="Arita K."/>
            <person name="Bito T."/>
            <person name="Chiden Y."/>
            <person name="Fujitsuka N."/>
            <person name="Fukunaka R."/>
            <person name="Hamada M."/>
            <person name="Harada C."/>
            <person name="Hayashi A."/>
            <person name="Hijishita S."/>
            <person name="Honda M."/>
            <person name="Hosokawa S."/>
            <person name="Ichikawa Y."/>
            <person name="Idonuma A."/>
            <person name="Iijima M."/>
            <person name="Ikeda M."/>
            <person name="Ikeno M."/>
            <person name="Ito K."/>
            <person name="Ito S."/>
            <person name="Ito T."/>
            <person name="Ito Y."/>
            <person name="Ito Y."/>
            <person name="Iwabuchi A."/>
            <person name="Kamiya K."/>
            <person name="Karasawa W."/>
            <person name="Kurita K."/>
            <person name="Katagiri S."/>
            <person name="Kikuta A."/>
            <person name="Kobayashi H."/>
            <person name="Kobayashi N."/>
            <person name="Machita K."/>
            <person name="Maehara T."/>
            <person name="Masukawa M."/>
            <person name="Mizubayashi T."/>
            <person name="Mukai Y."/>
            <person name="Nagasaki H."/>
            <person name="Nagata Y."/>
            <person name="Naito S."/>
            <person name="Nakashima M."/>
            <person name="Nakama Y."/>
            <person name="Nakamichi Y."/>
            <person name="Nakamura M."/>
            <person name="Meguro A."/>
            <person name="Negishi M."/>
            <person name="Ohta I."/>
            <person name="Ohta T."/>
            <person name="Okamoto M."/>
            <person name="Ono N."/>
            <person name="Saji S."/>
            <person name="Sakaguchi M."/>
            <person name="Sakai K."/>
            <person name="Shibata M."/>
            <person name="Shimokawa T."/>
            <person name="Song J."/>
            <person name="Takazaki Y."/>
            <person name="Terasawa K."/>
            <person name="Tsugane M."/>
            <person name="Tsuji K."/>
            <person name="Ueda S."/>
            <person name="Waki K."/>
            <person name="Yamagata H."/>
            <person name="Yamamoto M."/>
            <person name="Yamamoto S."/>
            <person name="Yamane H."/>
            <person name="Yoshiki S."/>
            <person name="Yoshihara R."/>
            <person name="Yukawa K."/>
            <person name="Zhong H."/>
            <person name="Yano M."/>
            <person name="Yuan Q."/>
            <person name="Ouyang S."/>
            <person name="Liu J."/>
            <person name="Jones K.M."/>
            <person name="Gansberger K."/>
            <person name="Moffat K."/>
            <person name="Hill J."/>
            <person name="Bera J."/>
            <person name="Fadrosh D."/>
            <person name="Jin S."/>
            <person name="Johri S."/>
            <person name="Kim M."/>
            <person name="Overton L."/>
            <person name="Reardon M."/>
            <person name="Tsitrin T."/>
            <person name="Vuong H."/>
            <person name="Weaver B."/>
            <person name="Ciecko A."/>
            <person name="Tallon L."/>
            <person name="Jackson J."/>
            <person name="Pai G."/>
            <person name="Aken S.V."/>
            <person name="Utterback T."/>
            <person name="Reidmuller S."/>
            <person name="Feldblyum T."/>
            <person name="Hsiao J."/>
            <person name="Zismann V."/>
            <person name="Iobst S."/>
            <person name="de Vazeille A.R."/>
            <person name="Buell C.R."/>
            <person name="Ying K."/>
            <person name="Li Y."/>
            <person name="Lu T."/>
            <person name="Huang Y."/>
            <person name="Zhao Q."/>
            <person name="Feng Q."/>
            <person name="Zhang L."/>
            <person name="Zhu J."/>
            <person name="Weng Q."/>
            <person name="Mu J."/>
            <person name="Lu Y."/>
            <person name="Fan D."/>
            <person name="Liu Y."/>
            <person name="Guan J."/>
            <person name="Zhang Y."/>
            <person name="Yu S."/>
            <person name="Liu X."/>
            <person name="Zhang Y."/>
            <person name="Hong G."/>
            <person name="Han B."/>
            <person name="Choisne N."/>
            <person name="Demange N."/>
            <person name="Orjeda G."/>
            <person name="Samain S."/>
            <person name="Cattolico L."/>
            <person name="Pelletier E."/>
            <person name="Couloux A."/>
            <person name="Segurens B."/>
            <person name="Wincker P."/>
            <person name="D'Hont A."/>
            <person name="Scarpelli C."/>
            <person name="Weissenbach J."/>
            <person name="Salanoubat M."/>
            <person name="Quetier F."/>
            <person name="Yu Y."/>
            <person name="Kim H.R."/>
            <person name="Rambo T."/>
            <person name="Currie J."/>
            <person name="Collura K."/>
            <person name="Luo M."/>
            <person name="Yang T."/>
            <person name="Ammiraju J.S.S."/>
            <person name="Engler F."/>
            <person name="Soderlund C."/>
            <person name="Wing R.A."/>
            <person name="Palmer L.E."/>
            <person name="de la Bastide M."/>
            <person name="Spiegel L."/>
            <person name="Nascimento L."/>
            <person name="Zutavern T."/>
            <person name="O'Shaughnessy A."/>
            <person name="Dike S."/>
            <person name="Dedhia N."/>
            <person name="Preston R."/>
            <person name="Balija V."/>
            <person name="McCombie W.R."/>
            <person name="Chow T."/>
            <person name="Chen H."/>
            <person name="Chung M."/>
            <person name="Chen C."/>
            <person name="Shaw J."/>
            <person name="Wu H."/>
            <person name="Hsiao K."/>
            <person name="Chao Y."/>
            <person name="Chu M."/>
            <person name="Cheng C."/>
            <person name="Hour A."/>
            <person name="Lee P."/>
            <person name="Lin S."/>
            <person name="Lin Y."/>
            <person name="Liou J."/>
            <person name="Liu S."/>
            <person name="Hsing Y."/>
            <person name="Raghuvanshi S."/>
            <person name="Mohanty A."/>
            <person name="Bharti A.K."/>
            <person name="Gaur A."/>
            <person name="Gupta V."/>
            <person name="Kumar D."/>
            <person name="Ravi V."/>
            <person name="Vij S."/>
            <person name="Kapur A."/>
            <person name="Khurana P."/>
            <person name="Khurana P."/>
            <person name="Khurana J.P."/>
            <person name="Tyagi A.K."/>
            <person name="Gaikwad K."/>
            <person name="Singh A."/>
            <person name="Dalal V."/>
            <person name="Srivastava S."/>
            <person name="Dixit A."/>
            <person name="Pal A.K."/>
            <person name="Ghazi I.A."/>
            <person name="Yadav M."/>
            <person name="Pandit A."/>
            <person name="Bhargava A."/>
            <person name="Sureshbabu K."/>
            <person name="Batra K."/>
            <person name="Sharma T.R."/>
            <person name="Mohapatra T."/>
            <person name="Singh N.K."/>
            <person name="Messing J."/>
            <person name="Nelson A.B."/>
            <person name="Fuks G."/>
            <person name="Kavchok S."/>
            <person name="Keizer G."/>
            <person name="Linton E."/>
            <person name="Llaca V."/>
            <person name="Song R."/>
            <person name="Tanyolac B."/>
            <person name="Young S."/>
            <person name="Ho-Il K."/>
            <person name="Hahn J.H."/>
            <person name="Sangsakoo G."/>
            <person name="Vanavichit A."/>
            <person name="de Mattos Luiz.A.T."/>
            <person name="Zimmer P.D."/>
            <person name="Malone G."/>
            <person name="Dellagostin O."/>
            <person name="de Oliveira A.C."/>
            <person name="Bevan M."/>
            <person name="Bancroft I."/>
            <person name="Minx P."/>
            <person name="Cordum H."/>
            <person name="Wilson R."/>
            <person name="Cheng Z."/>
            <person name="Jin W."/>
            <person name="Jiang J."/>
            <person name="Leong S.A."/>
            <person name="Iwama H."/>
            <person name="Gojobori T."/>
            <person name="Itoh T."/>
            <person name="Niimura Y."/>
            <person name="Fujii Y."/>
            <person name="Habara T."/>
            <person name="Sakai H."/>
            <person name="Sato Y."/>
            <person name="Wilson G."/>
            <person name="Kumar K."/>
            <person name="McCouch S."/>
            <person name="Juretic N."/>
            <person name="Hoen D."/>
            <person name="Wright S."/>
            <person name="Bruskiewich R."/>
            <person name="Bureau T."/>
            <person name="Miyao A."/>
            <person name="Hirochika H."/>
            <person name="Nishikawa T."/>
            <person name="Kadowaki K."/>
            <person name="Sugiura M."/>
            <person name="Burr B."/>
            <person name="Sasaki T."/>
        </authorList>
    </citation>
    <scope>NUCLEOTIDE SEQUENCE [LARGE SCALE GENOMIC DNA]</scope>
    <source>
        <strain evidence="4">cv. Nipponbare</strain>
    </source>
</reference>
<evidence type="ECO:0000313" key="4">
    <source>
        <dbReference type="Proteomes" id="UP000000763"/>
    </source>
</evidence>
<evidence type="ECO:0000313" key="3">
    <source>
        <dbReference type="EMBL" id="BAD45474.1"/>
    </source>
</evidence>
<name>Q655Q0_ORYSJ</name>
<dbReference type="EMBL" id="AP003535">
    <property type="protein sequence ID" value="BAD45280.1"/>
    <property type="molecule type" value="Genomic_DNA"/>
</dbReference>
<dbReference type="Proteomes" id="UP000817658">
    <property type="component" value="Chromosome 1"/>
</dbReference>
<accession>Q655Q0</accession>
<feature type="region of interest" description="Disordered" evidence="1">
    <location>
        <begin position="26"/>
        <end position="72"/>
    </location>
</feature>
<dbReference type="AlphaFoldDB" id="Q655Q0"/>
<protein>
    <submittedName>
        <fullName evidence="3">Uncharacterized protein</fullName>
    </submittedName>
</protein>
<reference evidence="4" key="3">
    <citation type="journal article" date="2008" name="Nucleic Acids Res.">
        <title>The rice annotation project database (RAP-DB): 2008 update.</title>
        <authorList>
            <consortium name="The rice annotation project (RAP)"/>
        </authorList>
    </citation>
    <scope>GENOME REANNOTATION</scope>
    <source>
        <strain evidence="4">cv. Nipponbare</strain>
    </source>
</reference>
<dbReference type="EMBL" id="AP003722">
    <property type="protein sequence ID" value="BAD45474.1"/>
    <property type="molecule type" value="Genomic_DNA"/>
</dbReference>